<gene>
    <name evidence="1" type="ORF">Back11_50200</name>
</gene>
<reference evidence="1 2" key="1">
    <citation type="submission" date="2018-11" db="EMBL/GenBank/DDBJ databases">
        <title>Complete genome sequence of Paenibacillus baekrokdamisoli strain KCTC 33723.</title>
        <authorList>
            <person name="Kang S.W."/>
            <person name="Lee K.C."/>
            <person name="Kim K.K."/>
            <person name="Kim J.S."/>
            <person name="Kim D.S."/>
            <person name="Ko S.H."/>
            <person name="Yang S.H."/>
            <person name="Lee J.S."/>
        </authorList>
    </citation>
    <scope>NUCLEOTIDE SEQUENCE [LARGE SCALE GENOMIC DNA]</scope>
    <source>
        <strain evidence="1 2">KCTC 33723</strain>
    </source>
</reference>
<dbReference type="Gene3D" id="2.60.120.40">
    <property type="match status" value="1"/>
</dbReference>
<dbReference type="AlphaFoldDB" id="A0A3G9J5W5"/>
<dbReference type="Proteomes" id="UP000275368">
    <property type="component" value="Chromosome"/>
</dbReference>
<dbReference type="EMBL" id="AP019308">
    <property type="protein sequence ID" value="BBH23675.1"/>
    <property type="molecule type" value="Genomic_DNA"/>
</dbReference>
<evidence type="ECO:0000313" key="1">
    <source>
        <dbReference type="EMBL" id="BBH23675.1"/>
    </source>
</evidence>
<protein>
    <submittedName>
        <fullName evidence="1">Uncharacterized protein</fullName>
    </submittedName>
</protein>
<keyword evidence="2" id="KW-1185">Reference proteome</keyword>
<accession>A0A3G9J5W5</accession>
<proteinExistence type="predicted"/>
<evidence type="ECO:0000313" key="2">
    <source>
        <dbReference type="Proteomes" id="UP000275368"/>
    </source>
</evidence>
<dbReference type="KEGG" id="pbk:Back11_50200"/>
<sequence>MQQRIKQIKAPRSAILRRVKPFFHAPGTTQIAVTNPGNYEVTFSVSGVEPGQFALFLNGALITTSVSSYIETMYQLLLTAFNIISSVQKPFGVQPSLTTFIVKGV</sequence>
<dbReference type="InterPro" id="IPR008983">
    <property type="entry name" value="Tumour_necrosis_fac-like_dom"/>
</dbReference>
<name>A0A3G9J5W5_9BACL</name>
<organism evidence="1 2">
    <name type="scientific">Paenibacillus baekrokdamisoli</name>
    <dbReference type="NCBI Taxonomy" id="1712516"/>
    <lineage>
        <taxon>Bacteria</taxon>
        <taxon>Bacillati</taxon>
        <taxon>Bacillota</taxon>
        <taxon>Bacilli</taxon>
        <taxon>Bacillales</taxon>
        <taxon>Paenibacillaceae</taxon>
        <taxon>Paenibacillus</taxon>
    </lineage>
</organism>